<organism evidence="1">
    <name type="scientific">Anguilla anguilla</name>
    <name type="common">European freshwater eel</name>
    <name type="synonym">Muraena anguilla</name>
    <dbReference type="NCBI Taxonomy" id="7936"/>
    <lineage>
        <taxon>Eukaryota</taxon>
        <taxon>Metazoa</taxon>
        <taxon>Chordata</taxon>
        <taxon>Craniata</taxon>
        <taxon>Vertebrata</taxon>
        <taxon>Euteleostomi</taxon>
        <taxon>Actinopterygii</taxon>
        <taxon>Neopterygii</taxon>
        <taxon>Teleostei</taxon>
        <taxon>Anguilliformes</taxon>
        <taxon>Anguillidae</taxon>
        <taxon>Anguilla</taxon>
    </lineage>
</organism>
<accession>A0A0E9Q8K4</accession>
<evidence type="ECO:0000313" key="1">
    <source>
        <dbReference type="EMBL" id="JAH12675.1"/>
    </source>
</evidence>
<reference evidence="1" key="1">
    <citation type="submission" date="2014-11" db="EMBL/GenBank/DDBJ databases">
        <authorList>
            <person name="Amaro Gonzalez C."/>
        </authorList>
    </citation>
    <scope>NUCLEOTIDE SEQUENCE</scope>
</reference>
<dbReference type="EMBL" id="GBXM01095902">
    <property type="protein sequence ID" value="JAH12675.1"/>
    <property type="molecule type" value="Transcribed_RNA"/>
</dbReference>
<name>A0A0E9Q8K4_ANGAN</name>
<sequence>MKKYIIITLSRLY</sequence>
<proteinExistence type="predicted"/>
<protein>
    <submittedName>
        <fullName evidence="1">Uncharacterized protein</fullName>
    </submittedName>
</protein>
<reference evidence="1" key="2">
    <citation type="journal article" date="2015" name="Fish Shellfish Immunol.">
        <title>Early steps in the European eel (Anguilla anguilla)-Vibrio vulnificus interaction in the gills: Role of the RtxA13 toxin.</title>
        <authorList>
            <person name="Callol A."/>
            <person name="Pajuelo D."/>
            <person name="Ebbesson L."/>
            <person name="Teles M."/>
            <person name="MacKenzie S."/>
            <person name="Amaro C."/>
        </authorList>
    </citation>
    <scope>NUCLEOTIDE SEQUENCE</scope>
</reference>